<dbReference type="NCBIfam" id="TIGR04085">
    <property type="entry name" value="rSAM_more_4Fe4S"/>
    <property type="match status" value="1"/>
</dbReference>
<dbReference type="Pfam" id="PF04055">
    <property type="entry name" value="Radical_SAM"/>
    <property type="match status" value="1"/>
</dbReference>
<gene>
    <name evidence="9" type="ORF">A2008_10580</name>
</gene>
<dbReference type="InterPro" id="IPR007197">
    <property type="entry name" value="rSAM"/>
</dbReference>
<dbReference type="GO" id="GO:0046872">
    <property type="term" value="F:metal ion binding"/>
    <property type="evidence" value="ECO:0007669"/>
    <property type="project" value="UniProtKB-KW"/>
</dbReference>
<protein>
    <submittedName>
        <fullName evidence="9">12,18-didecarboxysiroheme deacetylase</fullName>
    </submittedName>
</protein>
<evidence type="ECO:0000313" key="10">
    <source>
        <dbReference type="Proteomes" id="UP000178735"/>
    </source>
</evidence>
<dbReference type="InterPro" id="IPR023885">
    <property type="entry name" value="4Fe4S-binding_SPASM_dom"/>
</dbReference>
<dbReference type="AlphaFoldDB" id="A0A1F7WY12"/>
<dbReference type="InterPro" id="IPR058240">
    <property type="entry name" value="rSAM_sf"/>
</dbReference>
<keyword evidence="7" id="KW-0456">Lyase</keyword>
<comment type="cofactor">
    <cofactor evidence="1">
        <name>[4Fe-4S] cluster</name>
        <dbReference type="ChEBI" id="CHEBI:49883"/>
    </cofactor>
</comment>
<dbReference type="SUPFAM" id="SSF102114">
    <property type="entry name" value="Radical SAM enzymes"/>
    <property type="match status" value="1"/>
</dbReference>
<dbReference type="SFLD" id="SFLDG01386">
    <property type="entry name" value="main_SPASM_domain-containing"/>
    <property type="match status" value="1"/>
</dbReference>
<reference evidence="9 10" key="1">
    <citation type="journal article" date="2016" name="Nat. Commun.">
        <title>Thousands of microbial genomes shed light on interconnected biogeochemical processes in an aquifer system.</title>
        <authorList>
            <person name="Anantharaman K."/>
            <person name="Brown C.T."/>
            <person name="Hug L.A."/>
            <person name="Sharon I."/>
            <person name="Castelle C.J."/>
            <person name="Probst A.J."/>
            <person name="Thomas B.C."/>
            <person name="Singh A."/>
            <person name="Wilkins M.J."/>
            <person name="Karaoz U."/>
            <person name="Brodie E.L."/>
            <person name="Williams K.H."/>
            <person name="Hubbard S.S."/>
            <person name="Banfield J.F."/>
        </authorList>
    </citation>
    <scope>NUCLEOTIDE SEQUENCE [LARGE SCALE GENOMIC DNA]</scope>
</reference>
<dbReference type="Proteomes" id="UP000178735">
    <property type="component" value="Unassembled WGS sequence"/>
</dbReference>
<dbReference type="InterPro" id="IPR034479">
    <property type="entry name" value="AhbC-like"/>
</dbReference>
<keyword evidence="4" id="KW-0479">Metal-binding</keyword>
<dbReference type="InterPro" id="IPR006638">
    <property type="entry name" value="Elp3/MiaA/NifB-like_rSAM"/>
</dbReference>
<comment type="caution">
    <text evidence="9">The sequence shown here is derived from an EMBL/GenBank/DDBJ whole genome shotgun (WGS) entry which is preliminary data.</text>
</comment>
<keyword evidence="3" id="KW-0949">S-adenosyl-L-methionine</keyword>
<dbReference type="FunFam" id="3.20.20.70:FF:000188">
    <property type="entry name" value="Mycofactocin radical SAM maturase MftC"/>
    <property type="match status" value="1"/>
</dbReference>
<dbReference type="PIRSF" id="PIRSF037420">
    <property type="entry name" value="PQQ_syn_pqqE"/>
    <property type="match status" value="1"/>
</dbReference>
<proteinExistence type="predicted"/>
<keyword evidence="5" id="KW-0408">Iron</keyword>
<dbReference type="InterPro" id="IPR017200">
    <property type="entry name" value="PqqE-like"/>
</dbReference>
<sequence length="414" mass="45897">MIGVSKLLCNLVTPHDVHRYGRLSGSLPSNMLQFSADKKPIVVWNMTRACNLACVHCYASAGCAPDPDELSTKEAMAFIDDIAAFGAPTLLFSGGEPLVRPDLFELGAYAKSRGLRTVISTNGTLINEAAAKKIKDAGFSYVGVSLDGLRETNDKFRGLAGAFDSALEGIGNCRRQGVKVGLRFTINKSNFRQIPDIFDIMAENEIPRICFYHLVYSGRGTGIIDHSLTLVESRETAGLIFDKTVESFKNGRMIEVLTVDNHCDGVYLYLRALKDDPARAAEIYTLLEYNGGNNSGIAISCVDQAGNVHPDQFWRHYSFGNVKERPFSKIWPDVSDELMAWLKNRKPYLKGRCGICKYLNICNGNFRVRAEAVFNDAWAPDPACYLTDGEIGLGETGLKELEKKGQRYDFNWLK</sequence>
<evidence type="ECO:0000313" key="9">
    <source>
        <dbReference type="EMBL" id="OGM06995.1"/>
    </source>
</evidence>
<dbReference type="CDD" id="cd21123">
    <property type="entry name" value="SPASM_MftC-like"/>
    <property type="match status" value="1"/>
</dbReference>
<dbReference type="SFLD" id="SFLDF00543">
    <property type="entry name" value="alternative_heme_biosynthesis"/>
    <property type="match status" value="1"/>
</dbReference>
<evidence type="ECO:0000256" key="2">
    <source>
        <dbReference type="ARBA" id="ARBA00022485"/>
    </source>
</evidence>
<evidence type="ECO:0000256" key="7">
    <source>
        <dbReference type="ARBA" id="ARBA00023239"/>
    </source>
</evidence>
<dbReference type="Gene3D" id="3.20.20.70">
    <property type="entry name" value="Aldolase class I"/>
    <property type="match status" value="1"/>
</dbReference>
<evidence type="ECO:0000259" key="8">
    <source>
        <dbReference type="PROSITE" id="PS51918"/>
    </source>
</evidence>
<dbReference type="PROSITE" id="PS51918">
    <property type="entry name" value="RADICAL_SAM"/>
    <property type="match status" value="1"/>
</dbReference>
<dbReference type="GO" id="GO:0003824">
    <property type="term" value="F:catalytic activity"/>
    <property type="evidence" value="ECO:0007669"/>
    <property type="project" value="InterPro"/>
</dbReference>
<dbReference type="SMART" id="SM00729">
    <property type="entry name" value="Elp3"/>
    <property type="match status" value="1"/>
</dbReference>
<evidence type="ECO:0000256" key="4">
    <source>
        <dbReference type="ARBA" id="ARBA00022723"/>
    </source>
</evidence>
<keyword evidence="2" id="KW-0004">4Fe-4S</keyword>
<evidence type="ECO:0000256" key="1">
    <source>
        <dbReference type="ARBA" id="ARBA00001966"/>
    </source>
</evidence>
<dbReference type="InterPro" id="IPR034480">
    <property type="entry name" value="Heme_synthase-like"/>
</dbReference>
<feature type="domain" description="Radical SAM core" evidence="8">
    <location>
        <begin position="36"/>
        <end position="252"/>
    </location>
</feature>
<dbReference type="SFLD" id="SFLDG01067">
    <property type="entry name" value="SPASM/twitch_domain_containing"/>
    <property type="match status" value="1"/>
</dbReference>
<dbReference type="PANTHER" id="PTHR11228">
    <property type="entry name" value="RADICAL SAM DOMAIN PROTEIN"/>
    <property type="match status" value="1"/>
</dbReference>
<dbReference type="CDD" id="cd01335">
    <property type="entry name" value="Radical_SAM"/>
    <property type="match status" value="1"/>
</dbReference>
<dbReference type="SFLD" id="SFLDS00029">
    <property type="entry name" value="Radical_SAM"/>
    <property type="match status" value="1"/>
</dbReference>
<dbReference type="GO" id="GO:0051539">
    <property type="term" value="F:4 iron, 4 sulfur cluster binding"/>
    <property type="evidence" value="ECO:0007669"/>
    <property type="project" value="UniProtKB-KW"/>
</dbReference>
<dbReference type="InterPro" id="IPR013785">
    <property type="entry name" value="Aldolase_TIM"/>
</dbReference>
<dbReference type="GO" id="GO:0006783">
    <property type="term" value="P:heme biosynthetic process"/>
    <property type="evidence" value="ECO:0007669"/>
    <property type="project" value="TreeGrafter"/>
</dbReference>
<evidence type="ECO:0000256" key="3">
    <source>
        <dbReference type="ARBA" id="ARBA00022691"/>
    </source>
</evidence>
<dbReference type="EMBL" id="MGFH01000050">
    <property type="protein sequence ID" value="OGM06995.1"/>
    <property type="molecule type" value="Genomic_DNA"/>
</dbReference>
<accession>A0A1F7WY12</accession>
<evidence type="ECO:0000256" key="6">
    <source>
        <dbReference type="ARBA" id="ARBA00023014"/>
    </source>
</evidence>
<dbReference type="InterPro" id="IPR050377">
    <property type="entry name" value="Radical_SAM_PqqE_MftC-like"/>
</dbReference>
<dbReference type="SFLD" id="SFLDG01385">
    <property type="entry name" value="heme_carboxy_lyase_like"/>
    <property type="match status" value="1"/>
</dbReference>
<organism evidence="9 10">
    <name type="scientific">Candidatus Wallbacteria bacterium GWC2_49_35</name>
    <dbReference type="NCBI Taxonomy" id="1817813"/>
    <lineage>
        <taxon>Bacteria</taxon>
        <taxon>Candidatus Walliibacteriota</taxon>
    </lineage>
</organism>
<evidence type="ECO:0000256" key="5">
    <source>
        <dbReference type="ARBA" id="ARBA00023004"/>
    </source>
</evidence>
<dbReference type="PANTHER" id="PTHR11228:SF7">
    <property type="entry name" value="PQQA PEPTIDE CYCLASE"/>
    <property type="match status" value="1"/>
</dbReference>
<keyword evidence="6" id="KW-0411">Iron-sulfur</keyword>
<dbReference type="STRING" id="1817813.A2008_10580"/>
<name>A0A1F7WY12_9BACT</name>